<feature type="compositionally biased region" description="Polar residues" evidence="1">
    <location>
        <begin position="163"/>
        <end position="177"/>
    </location>
</feature>
<proteinExistence type="predicted"/>
<feature type="compositionally biased region" description="Basic residues" evidence="1">
    <location>
        <begin position="194"/>
        <end position="209"/>
    </location>
</feature>
<feature type="compositionally biased region" description="Basic and acidic residues" evidence="1">
    <location>
        <begin position="210"/>
        <end position="219"/>
    </location>
</feature>
<sequence length="219" mass="25240">MNTPTKTVHFKDKVRVRRVPSRSAISDDLKSQLWVSHEEILKQAHGCKKSFNFLKMNSMLSSKMVDGTSRLYLDGLESSEEKRKRHVRMFRAMQSVLDEQSRLWSGQDFSTAAAPMEHVKMEEQIARIYGKHAAESSDLAHERGLNQAHTLVCGREEGKAESKNTTNKVSENDSNGLQVDKRGRQNHLFDRLKGSSRRSPRPARRSPQPHHREQERRPR</sequence>
<evidence type="ECO:0000256" key="1">
    <source>
        <dbReference type="SAM" id="MobiDB-lite"/>
    </source>
</evidence>
<feature type="region of interest" description="Disordered" evidence="1">
    <location>
        <begin position="156"/>
        <end position="219"/>
    </location>
</feature>
<name>A0AAD2FVM8_9STRA</name>
<evidence type="ECO:0000313" key="3">
    <source>
        <dbReference type="Proteomes" id="UP001295423"/>
    </source>
</evidence>
<dbReference type="Proteomes" id="UP001295423">
    <property type="component" value="Unassembled WGS sequence"/>
</dbReference>
<feature type="compositionally biased region" description="Basic and acidic residues" evidence="1">
    <location>
        <begin position="179"/>
        <end position="193"/>
    </location>
</feature>
<protein>
    <submittedName>
        <fullName evidence="2">Uncharacterized protein</fullName>
    </submittedName>
</protein>
<evidence type="ECO:0000313" key="2">
    <source>
        <dbReference type="EMBL" id="CAJ1954165.1"/>
    </source>
</evidence>
<dbReference type="EMBL" id="CAKOGP040001858">
    <property type="protein sequence ID" value="CAJ1954165.1"/>
    <property type="molecule type" value="Genomic_DNA"/>
</dbReference>
<gene>
    <name evidence="2" type="ORF">CYCCA115_LOCUS14760</name>
</gene>
<accession>A0AAD2FVM8</accession>
<keyword evidence="3" id="KW-1185">Reference proteome</keyword>
<comment type="caution">
    <text evidence="2">The sequence shown here is derived from an EMBL/GenBank/DDBJ whole genome shotgun (WGS) entry which is preliminary data.</text>
</comment>
<dbReference type="AlphaFoldDB" id="A0AAD2FVM8"/>
<organism evidence="2 3">
    <name type="scientific">Cylindrotheca closterium</name>
    <dbReference type="NCBI Taxonomy" id="2856"/>
    <lineage>
        <taxon>Eukaryota</taxon>
        <taxon>Sar</taxon>
        <taxon>Stramenopiles</taxon>
        <taxon>Ochrophyta</taxon>
        <taxon>Bacillariophyta</taxon>
        <taxon>Bacillariophyceae</taxon>
        <taxon>Bacillariophycidae</taxon>
        <taxon>Bacillariales</taxon>
        <taxon>Bacillariaceae</taxon>
        <taxon>Cylindrotheca</taxon>
    </lineage>
</organism>
<reference evidence="2" key="1">
    <citation type="submission" date="2023-08" db="EMBL/GenBank/DDBJ databases">
        <authorList>
            <person name="Audoor S."/>
            <person name="Bilcke G."/>
        </authorList>
    </citation>
    <scope>NUCLEOTIDE SEQUENCE</scope>
</reference>